<sequence length="183" mass="19419">MSSDTSVRVAWADDAAAIARAQLAAWHEAYRDLLPPAVLADLAPDAVAAGWQQALSKPGDARNRVLVALLGNQVQGFVTTSPAADPDCDPIVVGEVGELTLLPDQRRLGHGSRLLQAAADTLSADRFTRAVTWVNAADDGTRAFLTSAGWAADGAHRELELDAEGVDGRPVRLKQVRLHTALR</sequence>
<organism evidence="4 5">
    <name type="scientific">Nocardioides dubius</name>
    <dbReference type="NCBI Taxonomy" id="317019"/>
    <lineage>
        <taxon>Bacteria</taxon>
        <taxon>Bacillati</taxon>
        <taxon>Actinomycetota</taxon>
        <taxon>Actinomycetes</taxon>
        <taxon>Propionibacteriales</taxon>
        <taxon>Nocardioidaceae</taxon>
        <taxon>Nocardioides</taxon>
    </lineage>
</organism>
<dbReference type="PROSITE" id="PS51186">
    <property type="entry name" value="GNAT"/>
    <property type="match status" value="1"/>
</dbReference>
<dbReference type="Pfam" id="PF00583">
    <property type="entry name" value="Acetyltransf_1"/>
    <property type="match status" value="1"/>
</dbReference>
<keyword evidence="1" id="KW-0808">Transferase</keyword>
<gene>
    <name evidence="4" type="ORF">GCM10009668_09270</name>
</gene>
<evidence type="ECO:0000256" key="2">
    <source>
        <dbReference type="ARBA" id="ARBA00023315"/>
    </source>
</evidence>
<protein>
    <recommendedName>
        <fullName evidence="3">N-acetyltransferase domain-containing protein</fullName>
    </recommendedName>
</protein>
<keyword evidence="5" id="KW-1185">Reference proteome</keyword>
<name>A0ABN1TPU7_9ACTN</name>
<evidence type="ECO:0000259" key="3">
    <source>
        <dbReference type="PROSITE" id="PS51186"/>
    </source>
</evidence>
<evidence type="ECO:0000313" key="5">
    <source>
        <dbReference type="Proteomes" id="UP001501581"/>
    </source>
</evidence>
<keyword evidence="2" id="KW-0012">Acyltransferase</keyword>
<dbReference type="Gene3D" id="3.40.630.30">
    <property type="match status" value="1"/>
</dbReference>
<dbReference type="Proteomes" id="UP001501581">
    <property type="component" value="Unassembled WGS sequence"/>
</dbReference>
<evidence type="ECO:0000256" key="1">
    <source>
        <dbReference type="ARBA" id="ARBA00022679"/>
    </source>
</evidence>
<feature type="domain" description="N-acetyltransferase" evidence="3">
    <location>
        <begin position="13"/>
        <end position="172"/>
    </location>
</feature>
<dbReference type="InterPro" id="IPR050832">
    <property type="entry name" value="Bact_Acetyltransf"/>
</dbReference>
<proteinExistence type="predicted"/>
<dbReference type="EMBL" id="BAAALG010000003">
    <property type="protein sequence ID" value="GAA1095372.1"/>
    <property type="molecule type" value="Genomic_DNA"/>
</dbReference>
<accession>A0ABN1TPU7</accession>
<dbReference type="CDD" id="cd04301">
    <property type="entry name" value="NAT_SF"/>
    <property type="match status" value="1"/>
</dbReference>
<dbReference type="PANTHER" id="PTHR43877">
    <property type="entry name" value="AMINOALKYLPHOSPHONATE N-ACETYLTRANSFERASE-RELATED-RELATED"/>
    <property type="match status" value="1"/>
</dbReference>
<comment type="caution">
    <text evidence="4">The sequence shown here is derived from an EMBL/GenBank/DDBJ whole genome shotgun (WGS) entry which is preliminary data.</text>
</comment>
<dbReference type="InterPro" id="IPR016181">
    <property type="entry name" value="Acyl_CoA_acyltransferase"/>
</dbReference>
<dbReference type="SUPFAM" id="SSF55729">
    <property type="entry name" value="Acyl-CoA N-acyltransferases (Nat)"/>
    <property type="match status" value="1"/>
</dbReference>
<dbReference type="RefSeq" id="WP_343991839.1">
    <property type="nucleotide sequence ID" value="NZ_BAAALG010000003.1"/>
</dbReference>
<dbReference type="PANTHER" id="PTHR43877:SF1">
    <property type="entry name" value="ACETYLTRANSFERASE"/>
    <property type="match status" value="1"/>
</dbReference>
<reference evidence="4 5" key="1">
    <citation type="journal article" date="2019" name="Int. J. Syst. Evol. Microbiol.">
        <title>The Global Catalogue of Microorganisms (GCM) 10K type strain sequencing project: providing services to taxonomists for standard genome sequencing and annotation.</title>
        <authorList>
            <consortium name="The Broad Institute Genomics Platform"/>
            <consortium name="The Broad Institute Genome Sequencing Center for Infectious Disease"/>
            <person name="Wu L."/>
            <person name="Ma J."/>
        </authorList>
    </citation>
    <scope>NUCLEOTIDE SEQUENCE [LARGE SCALE GENOMIC DNA]</scope>
    <source>
        <strain evidence="4 5">JCM 13008</strain>
    </source>
</reference>
<dbReference type="InterPro" id="IPR000182">
    <property type="entry name" value="GNAT_dom"/>
</dbReference>
<evidence type="ECO:0000313" key="4">
    <source>
        <dbReference type="EMBL" id="GAA1095372.1"/>
    </source>
</evidence>